<protein>
    <recommendedName>
        <fullName evidence="2 7">Autophagy-related protein 17</fullName>
    </recommendedName>
</protein>
<dbReference type="EMBL" id="JQFZ01000212">
    <property type="protein sequence ID" value="KGO54881.1"/>
    <property type="molecule type" value="Genomic_DNA"/>
</dbReference>
<keyword evidence="4 7" id="KW-0072">Autophagy</keyword>
<evidence type="ECO:0000256" key="3">
    <source>
        <dbReference type="ARBA" id="ARBA00022490"/>
    </source>
</evidence>
<feature type="region of interest" description="Disordered" evidence="8">
    <location>
        <begin position="1"/>
        <end position="21"/>
    </location>
</feature>
<keyword evidence="5" id="KW-0472">Membrane</keyword>
<dbReference type="VEuPathDB" id="FungiDB:PEXP_044960"/>
<dbReference type="GO" id="GO:0060090">
    <property type="term" value="F:molecular adaptor activity"/>
    <property type="evidence" value="ECO:0007669"/>
    <property type="project" value="TreeGrafter"/>
</dbReference>
<name>A0A0A2IA16_PENEN</name>
<dbReference type="PANTHER" id="PTHR28005">
    <property type="entry name" value="AUTOPHAGY-RELATED PROTEIN 17"/>
    <property type="match status" value="1"/>
</dbReference>
<organism evidence="10 11">
    <name type="scientific">Penicillium expansum</name>
    <name type="common">Blue mold rot fungus</name>
    <dbReference type="NCBI Taxonomy" id="27334"/>
    <lineage>
        <taxon>Eukaryota</taxon>
        <taxon>Fungi</taxon>
        <taxon>Dikarya</taxon>
        <taxon>Ascomycota</taxon>
        <taxon>Pezizomycotina</taxon>
        <taxon>Eurotiomycetes</taxon>
        <taxon>Eurotiomycetidae</taxon>
        <taxon>Eurotiales</taxon>
        <taxon>Aspergillaceae</taxon>
        <taxon>Penicillium</taxon>
    </lineage>
</organism>
<dbReference type="HOGENOM" id="CLU_028356_0_0_1"/>
<dbReference type="AlphaFoldDB" id="A0A0A2IA16"/>
<comment type="function">
    <text evidence="7">Autophagy-specific protein that functions in response to autophagy-inducing signals as a scaffold to recruit other ATG proteins to organize preautophagosomal structure (PAS) formation. Modulates the timing and magnitude of the autophagy response, such as the size of the sequestering vesicles. Plays particularly a role in pexophagy and nucleophagy.</text>
</comment>
<evidence type="ECO:0000256" key="8">
    <source>
        <dbReference type="SAM" id="MobiDB-lite"/>
    </source>
</evidence>
<dbReference type="GO" id="GO:1990316">
    <property type="term" value="C:Atg1/ULK1 kinase complex"/>
    <property type="evidence" value="ECO:0007669"/>
    <property type="project" value="TreeGrafter"/>
</dbReference>
<evidence type="ECO:0000256" key="1">
    <source>
        <dbReference type="ARBA" id="ARBA00006259"/>
    </source>
</evidence>
<dbReference type="GeneID" id="27681602"/>
<dbReference type="STRING" id="27334.A0A0A2IA16"/>
<feature type="domain" description="Autophagy protein ATG17-like" evidence="9">
    <location>
        <begin position="41"/>
        <end position="465"/>
    </location>
</feature>
<gene>
    <name evidence="10" type="ORF">PEX2_089120</name>
</gene>
<dbReference type="PANTHER" id="PTHR28005:SF1">
    <property type="entry name" value="AUTOPHAGY-RELATED PROTEIN 17"/>
    <property type="match status" value="1"/>
</dbReference>
<accession>A0A0A2IA16</accession>
<sequence length="554" mass="60989">MASLQSSSSSIRPQVGLNEGDQQSLPQVDTLISYLLGAKRSLSSITHVWRANEIVTASHSALEKSVVLCSRTGFLRRGLNGQLRLLYDVRTEVEQISYRGRDEFSVALKNLDAADAQLRNTLELLRGTIVHASFRPGDEEQKSLHDFVDERGVEELHASLKSSIDRTNTARAELDTSNREFDDELQATRQSLRHYHTATKLASSRLSITSSSSSASDSGLLTLSSMPGQIQSLEAHAQEMAILLEALVRHFDLCVTAVKHTDGGGAVARSITGDMPTGVDGSNDGMPNIGAEINANLNAPLDPMTDAEYQEMVAVLIKDAPEADDVVMEIQDRINEMESIFEQVQAQRDALLSISKATIEVHSHLSSLASSRLPRYISQAHNFTRVWHEENDRINSGLAELSDLHSLYDGFLNAYDSLMLEVARRHHVRQRVEKVLRDTRHKLDQLHDEDAAARDTFRVEQGDFLPSDIWPGVGLAPMQVQFLRLSGGHLDNGAVAQNALEEPSVHQCTGSAKARVSDGSAEGEQIPDLPKDLIEEAFARVKARNNVVSQMHTA</sequence>
<comment type="subcellular location">
    <subcellularLocation>
        <location evidence="7">Cytoplasm</location>
    </subcellularLocation>
    <subcellularLocation>
        <location evidence="7">Preautophagosomal structure membrane</location>
        <topology evidence="7">Peripheral membrane protein</topology>
    </subcellularLocation>
</comment>
<comment type="function">
    <text evidence="6">Autophagy-specific protein that functions in response to autophagy-inducing signals as a scaffold to recruit other ATG proteins to organize pre-autophagosomal structure (PAS) formation. Modulates the timing and magnitude of the autophagy response, such as the size of the sequestering vesicles. Plays particularly a role in pexophagy and nucleophagy.</text>
</comment>
<evidence type="ECO:0000256" key="5">
    <source>
        <dbReference type="ARBA" id="ARBA00023136"/>
    </source>
</evidence>
<evidence type="ECO:0000256" key="6">
    <source>
        <dbReference type="ARBA" id="ARBA00024948"/>
    </source>
</evidence>
<proteinExistence type="inferred from homology"/>
<feature type="compositionally biased region" description="Low complexity" evidence="8">
    <location>
        <begin position="1"/>
        <end position="10"/>
    </location>
</feature>
<comment type="similarity">
    <text evidence="1 7">Belongs to the ATG17 family.</text>
</comment>
<dbReference type="GO" id="GO:0030295">
    <property type="term" value="F:protein kinase activator activity"/>
    <property type="evidence" value="ECO:0007669"/>
    <property type="project" value="TreeGrafter"/>
</dbReference>
<evidence type="ECO:0000256" key="4">
    <source>
        <dbReference type="ARBA" id="ARBA00023006"/>
    </source>
</evidence>
<comment type="caution">
    <text evidence="10">The sequence shown here is derived from an EMBL/GenBank/DDBJ whole genome shotgun (WGS) entry which is preliminary data.</text>
</comment>
<dbReference type="GO" id="GO:0034727">
    <property type="term" value="P:piecemeal microautophagy of the nucleus"/>
    <property type="evidence" value="ECO:0007669"/>
    <property type="project" value="TreeGrafter"/>
</dbReference>
<dbReference type="RefSeq" id="XP_016597178.1">
    <property type="nucleotide sequence ID" value="XM_016746182.1"/>
</dbReference>
<evidence type="ECO:0000313" key="11">
    <source>
        <dbReference type="Proteomes" id="UP000030143"/>
    </source>
</evidence>
<evidence type="ECO:0000256" key="2">
    <source>
        <dbReference type="ARBA" id="ARBA00013806"/>
    </source>
</evidence>
<dbReference type="GO" id="GO:0000045">
    <property type="term" value="P:autophagosome assembly"/>
    <property type="evidence" value="ECO:0007669"/>
    <property type="project" value="TreeGrafter"/>
</dbReference>
<dbReference type="Proteomes" id="UP000030143">
    <property type="component" value="Unassembled WGS sequence"/>
</dbReference>
<keyword evidence="3 7" id="KW-0963">Cytoplasm</keyword>
<dbReference type="OrthoDB" id="1937984at2759"/>
<dbReference type="PhylomeDB" id="A0A0A2IA16"/>
<dbReference type="InterPro" id="IPR045326">
    <property type="entry name" value="ATG17-like_dom"/>
</dbReference>
<keyword evidence="11" id="KW-1185">Reference proteome</keyword>
<dbReference type="Pfam" id="PF04108">
    <property type="entry name" value="ATG17_like"/>
    <property type="match status" value="1"/>
</dbReference>
<dbReference type="GO" id="GO:0000422">
    <property type="term" value="P:autophagy of mitochondrion"/>
    <property type="evidence" value="ECO:0007669"/>
    <property type="project" value="TreeGrafter"/>
</dbReference>
<evidence type="ECO:0000259" key="9">
    <source>
        <dbReference type="Pfam" id="PF04108"/>
    </source>
</evidence>
<dbReference type="InterPro" id="IPR007240">
    <property type="entry name" value="Atg17"/>
</dbReference>
<dbReference type="GO" id="GO:0034045">
    <property type="term" value="C:phagophore assembly site membrane"/>
    <property type="evidence" value="ECO:0007669"/>
    <property type="project" value="UniProtKB-SubCell"/>
</dbReference>
<evidence type="ECO:0000256" key="7">
    <source>
        <dbReference type="RuleBase" id="RU368080"/>
    </source>
</evidence>
<evidence type="ECO:0000313" key="10">
    <source>
        <dbReference type="EMBL" id="KGO54881.1"/>
    </source>
</evidence>
<reference evidence="10 11" key="1">
    <citation type="journal article" date="2015" name="Mol. Plant Microbe Interact.">
        <title>Genome, transcriptome, and functional analyses of Penicillium expansum provide new insights into secondary metabolism and pathogenicity.</title>
        <authorList>
            <person name="Ballester A.R."/>
            <person name="Marcet-Houben M."/>
            <person name="Levin E."/>
            <person name="Sela N."/>
            <person name="Selma-Lazaro C."/>
            <person name="Carmona L."/>
            <person name="Wisniewski M."/>
            <person name="Droby S."/>
            <person name="Gonzalez-Candelas L."/>
            <person name="Gabaldon T."/>
        </authorList>
    </citation>
    <scope>NUCLEOTIDE SEQUENCE [LARGE SCALE GENOMIC DNA]</scope>
    <source>
        <strain evidence="10 11">MD-8</strain>
    </source>
</reference>